<evidence type="ECO:0000313" key="3">
    <source>
        <dbReference type="EMBL" id="CAB4186822.1"/>
    </source>
</evidence>
<proteinExistence type="predicted"/>
<evidence type="ECO:0000313" key="1">
    <source>
        <dbReference type="EMBL" id="CAB4163812.1"/>
    </source>
</evidence>
<evidence type="ECO:0000313" key="4">
    <source>
        <dbReference type="EMBL" id="CAB4221574.1"/>
    </source>
</evidence>
<protein>
    <submittedName>
        <fullName evidence="4">Uncharacterized protein</fullName>
    </submittedName>
</protein>
<accession>A0A6J5T420</accession>
<evidence type="ECO:0000313" key="2">
    <source>
        <dbReference type="EMBL" id="CAB4165526.1"/>
    </source>
</evidence>
<dbReference type="EMBL" id="LR796758">
    <property type="protein sequence ID" value="CAB4163812.1"/>
    <property type="molecule type" value="Genomic_DNA"/>
</dbReference>
<dbReference type="EMBL" id="LR797502">
    <property type="protein sequence ID" value="CAB4221574.1"/>
    <property type="molecule type" value="Genomic_DNA"/>
</dbReference>
<dbReference type="EMBL" id="LR796776">
    <property type="protein sequence ID" value="CAB4165526.1"/>
    <property type="molecule type" value="Genomic_DNA"/>
</dbReference>
<gene>
    <name evidence="3" type="ORF">UFOVP1146_168</name>
    <name evidence="4" type="ORF">UFOVP1638_397</name>
    <name evidence="1" type="ORF">UFOVP812_81</name>
    <name evidence="2" type="ORF">UFOVP818_62</name>
</gene>
<name>A0A6J5T420_9CAUD</name>
<sequence>MIKDHDNYNCRITTDSGEQHLVYANWIHNQGLDTWQGYHCDAGHTRLLIDKNFDVWSGECKNDYLGNIFSTWQLKTDTICKQSTCTGCTDDLATAKHQPK</sequence>
<organism evidence="4">
    <name type="scientific">uncultured Caudovirales phage</name>
    <dbReference type="NCBI Taxonomy" id="2100421"/>
    <lineage>
        <taxon>Viruses</taxon>
        <taxon>Duplodnaviria</taxon>
        <taxon>Heunggongvirae</taxon>
        <taxon>Uroviricota</taxon>
        <taxon>Caudoviricetes</taxon>
        <taxon>Peduoviridae</taxon>
        <taxon>Maltschvirus</taxon>
        <taxon>Maltschvirus maltsch</taxon>
    </lineage>
</organism>
<dbReference type="EMBL" id="LR797099">
    <property type="protein sequence ID" value="CAB4186822.1"/>
    <property type="molecule type" value="Genomic_DNA"/>
</dbReference>
<reference evidence="4" key="1">
    <citation type="submission" date="2020-05" db="EMBL/GenBank/DDBJ databases">
        <authorList>
            <person name="Chiriac C."/>
            <person name="Salcher M."/>
            <person name="Ghai R."/>
            <person name="Kavagutti S V."/>
        </authorList>
    </citation>
    <scope>NUCLEOTIDE SEQUENCE</scope>
</reference>